<dbReference type="PANTHER" id="PTHR11261:SF3">
    <property type="entry name" value="RETINOL-BINDING PROTEIN 3"/>
    <property type="match status" value="1"/>
</dbReference>
<dbReference type="Pfam" id="PF14684">
    <property type="entry name" value="Tricorn_C1"/>
    <property type="match status" value="1"/>
</dbReference>
<dbReference type="PANTHER" id="PTHR11261">
    <property type="entry name" value="INTERPHOTORECEPTOR RETINOID-BINDING PROTEIN"/>
    <property type="match status" value="1"/>
</dbReference>
<organism evidence="2">
    <name type="scientific">Paraprevotella clara</name>
    <dbReference type="NCBI Taxonomy" id="454154"/>
    <lineage>
        <taxon>Bacteria</taxon>
        <taxon>Pseudomonadati</taxon>
        <taxon>Bacteroidota</taxon>
        <taxon>Bacteroidia</taxon>
        <taxon>Bacteroidales</taxon>
        <taxon>Prevotellaceae</taxon>
        <taxon>Paraprevotella</taxon>
    </lineage>
</organism>
<dbReference type="RefSeq" id="WP_412441978.1">
    <property type="nucleotide sequence ID" value="NZ_CACRUT010000015.1"/>
</dbReference>
<dbReference type="EMBL" id="CACRUT010000015">
    <property type="protein sequence ID" value="VYU30179.1"/>
    <property type="molecule type" value="Genomic_DNA"/>
</dbReference>
<sequence length="338" mass="38672">MKHYIFFIFCAILALLFCPSCIREKEPDNTPVNNFETLWRIIDTQYCFHDYKAQEGCLPWNEVYAKYRPRVHDGMTSAQLFEVLCDMLSELRDGHVNLYSAADVGRYWSWHEDYPSNFNDSIHQVYLGTDYRIAAGMYYKILDDNIGYIYYGSFSSGIGEGNLDEVMYYLRLCNGLIVDVRNNSGGTLTYAERLAERFTNEKRLIGYIAHKTGTGHNDFSSPEAEYIEPSKGIRWQKKAVVLTNRSCYSATNTFVRDMKECPLVTIMGDRTGGGSGLPFSSELPNGWSVRFSACPMYDAGMNQIEFGIKPDTCVSLTQEDLARNKDTMIEAAREFLKR</sequence>
<name>A0A6N3DSN4_9BACT</name>
<dbReference type="CDD" id="cd07563">
    <property type="entry name" value="Peptidase_S41_IRBP"/>
    <property type="match status" value="1"/>
</dbReference>
<dbReference type="SUPFAM" id="SSF52096">
    <property type="entry name" value="ClpP/crotonase"/>
    <property type="match status" value="1"/>
</dbReference>
<dbReference type="AlphaFoldDB" id="A0A6N3DSN4"/>
<dbReference type="Pfam" id="PF03572">
    <property type="entry name" value="Peptidase_S41"/>
    <property type="match status" value="1"/>
</dbReference>
<dbReference type="InterPro" id="IPR005151">
    <property type="entry name" value="Tail-specific_protease"/>
</dbReference>
<proteinExistence type="predicted"/>
<evidence type="ECO:0000259" key="1">
    <source>
        <dbReference type="SMART" id="SM00245"/>
    </source>
</evidence>
<dbReference type="Gene3D" id="3.90.226.10">
    <property type="entry name" value="2-enoyl-CoA Hydratase, Chain A, domain 1"/>
    <property type="match status" value="1"/>
</dbReference>
<reference evidence="2" key="1">
    <citation type="submission" date="2019-11" db="EMBL/GenBank/DDBJ databases">
        <authorList>
            <person name="Feng L."/>
        </authorList>
    </citation>
    <scope>NUCLEOTIDE SEQUENCE</scope>
    <source>
        <strain evidence="2">PclaraLFYP37</strain>
    </source>
</reference>
<dbReference type="GO" id="GO:0008236">
    <property type="term" value="F:serine-type peptidase activity"/>
    <property type="evidence" value="ECO:0007669"/>
    <property type="project" value="InterPro"/>
</dbReference>
<dbReference type="Gene3D" id="3.30.750.44">
    <property type="match status" value="1"/>
</dbReference>
<protein>
    <submittedName>
        <fullName evidence="2">Peptidase family S41</fullName>
    </submittedName>
</protein>
<evidence type="ECO:0000313" key="2">
    <source>
        <dbReference type="EMBL" id="VYU30179.1"/>
    </source>
</evidence>
<gene>
    <name evidence="2" type="ORF">PCLFYP37_02451</name>
</gene>
<accession>A0A6N3DSN4</accession>
<feature type="domain" description="Tail specific protease" evidence="1">
    <location>
        <begin position="121"/>
        <end position="315"/>
    </location>
</feature>
<dbReference type="SMART" id="SM00245">
    <property type="entry name" value="TSPc"/>
    <property type="match status" value="1"/>
</dbReference>
<dbReference type="GO" id="GO:0006508">
    <property type="term" value="P:proteolysis"/>
    <property type="evidence" value="ECO:0007669"/>
    <property type="project" value="InterPro"/>
</dbReference>
<dbReference type="InterPro" id="IPR028204">
    <property type="entry name" value="Tricorn_C1"/>
</dbReference>
<dbReference type="InterPro" id="IPR029045">
    <property type="entry name" value="ClpP/crotonase-like_dom_sf"/>
</dbReference>